<feature type="chain" id="PRO_5003863828" evidence="2">
    <location>
        <begin position="25"/>
        <end position="570"/>
    </location>
</feature>
<dbReference type="OrthoDB" id="10454125at2759"/>
<evidence type="ECO:0000256" key="2">
    <source>
        <dbReference type="SAM" id="SignalP"/>
    </source>
</evidence>
<feature type="region of interest" description="Disordered" evidence="1">
    <location>
        <begin position="87"/>
        <end position="164"/>
    </location>
</feature>
<evidence type="ECO:0000256" key="1">
    <source>
        <dbReference type="SAM" id="MobiDB-lite"/>
    </source>
</evidence>
<dbReference type="Proteomes" id="UP000007350">
    <property type="component" value="Unassembled WGS sequence"/>
</dbReference>
<dbReference type="AlphaFoldDB" id="K2MRF1"/>
<reference evidence="3 4" key="1">
    <citation type="journal article" date="2012" name="BMC Genomics">
        <title>Comparative genomic analysis of human infective Trypanosoma cruzi lineages with the bat-restricted subspecies T. cruzi marinkellei.</title>
        <authorList>
            <person name="Franzen O."/>
            <person name="Talavera-Lopez C."/>
            <person name="Ochaya S."/>
            <person name="Butler C.E."/>
            <person name="Messenger L.A."/>
            <person name="Lewis M.D."/>
            <person name="Llewellyn M.S."/>
            <person name="Marinkelle C.J."/>
            <person name="Tyler K.M."/>
            <person name="Miles M.A."/>
            <person name="Andersson B."/>
        </authorList>
    </citation>
    <scope>NUCLEOTIDE SEQUENCE [LARGE SCALE GENOMIC DNA]</scope>
    <source>
        <strain evidence="3 4">B7</strain>
    </source>
</reference>
<gene>
    <name evidence="3" type="ORF">MOQ_006599</name>
</gene>
<sequence>MAMMMTGRVLLVFALCVLWCGAGGADGSAGEYFVSESRAQLLRRKCAEEFSRRAEGGANASAVEECVRHGMDGVRAVVDGRSRWRRQHSAVAAAAPAEGSGEDEDHREENDDDDDKLKGLSFSGQTLPEEKKDPTEGREGSANVPGGANKLKADKGEPNPEKEKVATVVHSANPNGSQEVVDMSLTVVGDRQDPKHAENGRFNTDLGLMGNITKYNQTEGEGDRRNQLPAPPEGTEGTEVGLLRPLELTEKQIPIPVEENVNPRDGSHAHKTGMLQKRDSPEHEEGETISSGPQRGATKVIPEVTTPLSTANSGSGAASSTVERGGANNPQIPAAPVTKNDSKGDTGPAAPPASSSELRTQENSNAGTGEKRSDYGNGDSIPAVAPSAGPTTGTRSTQNSGDASYPDRANNDDVNDDVARKDNTAEFETATEGLDTTTDNNERHKTVPDNATNTTSNTEATTDSDSSTAVSHTTSPLLLLLFCVCGCCCCGGRVRVREREPCTAGTHTRPSLSLCVCVPLHGLLPSPHPTMHTHNVPIVYMHAHPCRLVGALFCTTRTAAVLPGCVGGAP</sequence>
<feature type="compositionally biased region" description="Basic and acidic residues" evidence="1">
    <location>
        <begin position="128"/>
        <end position="139"/>
    </location>
</feature>
<feature type="compositionally biased region" description="Basic and acidic residues" evidence="1">
    <location>
        <begin position="151"/>
        <end position="164"/>
    </location>
</feature>
<feature type="signal peptide" evidence="2">
    <location>
        <begin position="1"/>
        <end position="24"/>
    </location>
</feature>
<name>K2MRF1_TRYCR</name>
<feature type="compositionally biased region" description="Low complexity" evidence="1">
    <location>
        <begin position="449"/>
        <end position="470"/>
    </location>
</feature>
<keyword evidence="4" id="KW-1185">Reference proteome</keyword>
<keyword evidence="2" id="KW-0732">Signal</keyword>
<organism evidence="3 4">
    <name type="scientific">Trypanosoma cruzi marinkellei</name>
    <dbReference type="NCBI Taxonomy" id="85056"/>
    <lineage>
        <taxon>Eukaryota</taxon>
        <taxon>Discoba</taxon>
        <taxon>Euglenozoa</taxon>
        <taxon>Kinetoplastea</taxon>
        <taxon>Metakinetoplastina</taxon>
        <taxon>Trypanosomatida</taxon>
        <taxon>Trypanosomatidae</taxon>
        <taxon>Trypanosoma</taxon>
        <taxon>Schizotrypanum</taxon>
    </lineage>
</organism>
<feature type="compositionally biased region" description="Polar residues" evidence="1">
    <location>
        <begin position="353"/>
        <end position="367"/>
    </location>
</feature>
<evidence type="ECO:0000313" key="3">
    <source>
        <dbReference type="EMBL" id="EKF29605.1"/>
    </source>
</evidence>
<accession>K2MRF1</accession>
<feature type="region of interest" description="Disordered" evidence="1">
    <location>
        <begin position="190"/>
        <end position="470"/>
    </location>
</feature>
<proteinExistence type="predicted"/>
<evidence type="ECO:0000313" key="4">
    <source>
        <dbReference type="Proteomes" id="UP000007350"/>
    </source>
</evidence>
<feature type="compositionally biased region" description="Basic and acidic residues" evidence="1">
    <location>
        <begin position="190"/>
        <end position="199"/>
    </location>
</feature>
<feature type="compositionally biased region" description="Acidic residues" evidence="1">
    <location>
        <begin position="100"/>
        <end position="114"/>
    </location>
</feature>
<protein>
    <submittedName>
        <fullName evidence="3">Mucin-associated surface protein (MASP), putative</fullName>
    </submittedName>
</protein>
<feature type="compositionally biased region" description="Low complexity" evidence="1">
    <location>
        <begin position="309"/>
        <end position="321"/>
    </location>
</feature>
<feature type="compositionally biased region" description="Polar residues" evidence="1">
    <location>
        <begin position="389"/>
        <end position="402"/>
    </location>
</feature>
<comment type="caution">
    <text evidence="3">The sequence shown here is derived from an EMBL/GenBank/DDBJ whole genome shotgun (WGS) entry which is preliminary data.</text>
</comment>
<dbReference type="EMBL" id="AHKC01012876">
    <property type="protein sequence ID" value="EKF29605.1"/>
    <property type="molecule type" value="Genomic_DNA"/>
</dbReference>